<dbReference type="Pfam" id="PF09476">
    <property type="entry name" value="Pilus_CpaD"/>
    <property type="match status" value="1"/>
</dbReference>
<name>A0ABT9H6A1_9SPHN</name>
<protein>
    <submittedName>
        <fullName evidence="1">CpaD family pilus assembly protein</fullName>
    </submittedName>
</protein>
<proteinExistence type="predicted"/>
<accession>A0ABT9H6A1</accession>
<dbReference type="RefSeq" id="WP_305928962.1">
    <property type="nucleotide sequence ID" value="NZ_JAVAIL010000001.1"/>
</dbReference>
<evidence type="ECO:0000313" key="1">
    <source>
        <dbReference type="EMBL" id="MDP4538848.1"/>
    </source>
</evidence>
<keyword evidence="2" id="KW-1185">Reference proteome</keyword>
<dbReference type="EMBL" id="JAVAIL010000001">
    <property type="protein sequence ID" value="MDP4538848.1"/>
    <property type="molecule type" value="Genomic_DNA"/>
</dbReference>
<dbReference type="Proteomes" id="UP001235664">
    <property type="component" value="Unassembled WGS sequence"/>
</dbReference>
<organism evidence="1 2">
    <name type="scientific">Qipengyuania benthica</name>
    <dbReference type="NCBI Taxonomy" id="3067651"/>
    <lineage>
        <taxon>Bacteria</taxon>
        <taxon>Pseudomonadati</taxon>
        <taxon>Pseudomonadota</taxon>
        <taxon>Alphaproteobacteria</taxon>
        <taxon>Sphingomonadales</taxon>
        <taxon>Erythrobacteraceae</taxon>
        <taxon>Qipengyuania</taxon>
    </lineage>
</organism>
<gene>
    <name evidence="1" type="ORF">Q9K01_04325</name>
</gene>
<sequence length="214" mass="22037">MRINFNRKIAGAVALSLGVALAGCGGMAENRSLYSVKQPVVERANYTLDIDAPQGGLPISEQQRLAGWFEAMDLRYGDRISIDDPGNSVATREAVSALAGRYGLMVAEGSPMTGGYVAPGQARVVITRSTAAVPGCPDWSVKTEANYNNATHPGFGCGVNSNLAAMVANPEDLIAGQTGTGETVVTTSTKAINAYRAAEPTGVGGLGEVDTGGE</sequence>
<dbReference type="PROSITE" id="PS51257">
    <property type="entry name" value="PROKAR_LIPOPROTEIN"/>
    <property type="match status" value="1"/>
</dbReference>
<reference evidence="1 2" key="1">
    <citation type="submission" date="2023-08" db="EMBL/GenBank/DDBJ databases">
        <title>genomic of DY56.</title>
        <authorList>
            <person name="Wang Y."/>
        </authorList>
    </citation>
    <scope>NUCLEOTIDE SEQUENCE [LARGE SCALE GENOMIC DNA]</scope>
    <source>
        <strain evidence="1 2">DY56-A-20</strain>
    </source>
</reference>
<dbReference type="InterPro" id="IPR019027">
    <property type="entry name" value="Pilus_biogenesis_CpaD-related"/>
</dbReference>
<evidence type="ECO:0000313" key="2">
    <source>
        <dbReference type="Proteomes" id="UP001235664"/>
    </source>
</evidence>
<comment type="caution">
    <text evidence="1">The sequence shown here is derived from an EMBL/GenBank/DDBJ whole genome shotgun (WGS) entry which is preliminary data.</text>
</comment>